<dbReference type="RefSeq" id="WP_093717865.1">
    <property type="nucleotide sequence ID" value="NZ_FONG01000042.1"/>
</dbReference>
<keyword evidence="2" id="KW-1185">Reference proteome</keyword>
<name>A0A1I2MS94_9ACTN</name>
<gene>
    <name evidence="1" type="ORF">SAMN05216251_14213</name>
</gene>
<dbReference type="Proteomes" id="UP000199323">
    <property type="component" value="Unassembled WGS sequence"/>
</dbReference>
<dbReference type="AlphaFoldDB" id="A0A1I2MS94"/>
<dbReference type="OrthoDB" id="3295636at2"/>
<accession>A0A1I2MS94</accession>
<evidence type="ECO:0000313" key="2">
    <source>
        <dbReference type="Proteomes" id="UP000199323"/>
    </source>
</evidence>
<dbReference type="STRING" id="380248.SAMN05216251_14213"/>
<reference evidence="1 2" key="1">
    <citation type="submission" date="2016-10" db="EMBL/GenBank/DDBJ databases">
        <authorList>
            <person name="de Groot N.N."/>
        </authorList>
    </citation>
    <scope>NUCLEOTIDE SEQUENCE [LARGE SCALE GENOMIC DNA]</scope>
    <source>
        <strain evidence="1 2">CGMCC 4.3510</strain>
    </source>
</reference>
<evidence type="ECO:0000313" key="1">
    <source>
        <dbReference type="EMBL" id="SFF94283.1"/>
    </source>
</evidence>
<dbReference type="EMBL" id="FONG01000042">
    <property type="protein sequence ID" value="SFF94283.1"/>
    <property type="molecule type" value="Genomic_DNA"/>
</dbReference>
<proteinExistence type="predicted"/>
<protein>
    <submittedName>
        <fullName evidence="1">Uncharacterized protein</fullName>
    </submittedName>
</protein>
<organism evidence="1 2">
    <name type="scientific">Actinacidiphila alni</name>
    <dbReference type="NCBI Taxonomy" id="380248"/>
    <lineage>
        <taxon>Bacteria</taxon>
        <taxon>Bacillati</taxon>
        <taxon>Actinomycetota</taxon>
        <taxon>Actinomycetes</taxon>
        <taxon>Kitasatosporales</taxon>
        <taxon>Streptomycetaceae</taxon>
        <taxon>Actinacidiphila</taxon>
    </lineage>
</organism>
<sequence>MTDLGYDLVALDGFGSQLLRIKQGLDSSQSVIDSYDADYGHGTVRDAMHHFEKHWRDGRKHVEHSAETLASMVTEAVKAYTKVDEDLAKQLRDGTKGQQ</sequence>